<keyword evidence="1" id="KW-0479">Metal-binding</keyword>
<feature type="domain" description="Phorbol-ester/DAG-type" evidence="5">
    <location>
        <begin position="41"/>
        <end position="82"/>
    </location>
</feature>
<evidence type="ECO:0000259" key="5">
    <source>
        <dbReference type="PROSITE" id="PS50081"/>
    </source>
</evidence>
<dbReference type="Proteomes" id="UP001188597">
    <property type="component" value="Unassembled WGS sequence"/>
</dbReference>
<dbReference type="PANTHER" id="PTHR46288">
    <property type="entry name" value="PHORBOL-ESTER/DAG-TYPE DOMAIN-CONTAINING PROTEIN"/>
    <property type="match status" value="1"/>
</dbReference>
<dbReference type="InterPro" id="IPR046349">
    <property type="entry name" value="C1-like_sf"/>
</dbReference>
<evidence type="ECO:0000313" key="6">
    <source>
        <dbReference type="EMBL" id="KAK3014589.1"/>
    </source>
</evidence>
<organism evidence="6 7">
    <name type="scientific">Escallonia herrerae</name>
    <dbReference type="NCBI Taxonomy" id="1293975"/>
    <lineage>
        <taxon>Eukaryota</taxon>
        <taxon>Viridiplantae</taxon>
        <taxon>Streptophyta</taxon>
        <taxon>Embryophyta</taxon>
        <taxon>Tracheophyta</taxon>
        <taxon>Spermatophyta</taxon>
        <taxon>Magnoliopsida</taxon>
        <taxon>eudicotyledons</taxon>
        <taxon>Gunneridae</taxon>
        <taxon>Pentapetalae</taxon>
        <taxon>asterids</taxon>
        <taxon>campanulids</taxon>
        <taxon>Escalloniales</taxon>
        <taxon>Escalloniaceae</taxon>
        <taxon>Escallonia</taxon>
    </lineage>
</organism>
<dbReference type="PANTHER" id="PTHR46288:SF27">
    <property type="entry name" value="CYSTEINE_HISTIDINE-RICH C1 DOMAIN FAMILY PROTEIN"/>
    <property type="match status" value="1"/>
</dbReference>
<dbReference type="SUPFAM" id="SSF57889">
    <property type="entry name" value="Cysteine-rich domain"/>
    <property type="match status" value="1"/>
</dbReference>
<gene>
    <name evidence="6" type="ORF">RJ639_009822</name>
</gene>
<accession>A0AA88VUT6</accession>
<dbReference type="EMBL" id="JAVXUP010001208">
    <property type="protein sequence ID" value="KAK3014589.1"/>
    <property type="molecule type" value="Genomic_DNA"/>
</dbReference>
<protein>
    <recommendedName>
        <fullName evidence="5">Phorbol-ester/DAG-type domain-containing protein</fullName>
    </recommendedName>
</protein>
<evidence type="ECO:0000256" key="2">
    <source>
        <dbReference type="ARBA" id="ARBA00022737"/>
    </source>
</evidence>
<dbReference type="Pfam" id="PF03107">
    <property type="entry name" value="C1_2"/>
    <property type="match status" value="1"/>
</dbReference>
<keyword evidence="7" id="KW-1185">Reference proteome</keyword>
<reference evidence="6" key="1">
    <citation type="submission" date="2022-12" db="EMBL/GenBank/DDBJ databases">
        <title>Draft genome assemblies for two species of Escallonia (Escalloniales).</title>
        <authorList>
            <person name="Chanderbali A."/>
            <person name="Dervinis C."/>
            <person name="Anghel I."/>
            <person name="Soltis D."/>
            <person name="Soltis P."/>
            <person name="Zapata F."/>
        </authorList>
    </citation>
    <scope>NUCLEOTIDE SEQUENCE</scope>
    <source>
        <strain evidence="6">UCBG64.0493</strain>
        <tissue evidence="6">Leaf</tissue>
    </source>
</reference>
<keyword evidence="3" id="KW-0862">Zinc</keyword>
<dbReference type="InterPro" id="IPR004146">
    <property type="entry name" value="DC1"/>
</dbReference>
<keyword evidence="2" id="KW-0677">Repeat</keyword>
<feature type="region of interest" description="Disordered" evidence="4">
    <location>
        <begin position="30"/>
        <end position="50"/>
    </location>
</feature>
<dbReference type="PROSITE" id="PS50081">
    <property type="entry name" value="ZF_DAG_PE_2"/>
    <property type="match status" value="1"/>
</dbReference>
<name>A0AA88VUT6_9ASTE</name>
<sequence length="82" mass="9722">MDRKTRTEGEMELQHFNHDHPLLFREFIPNEEEEEEDDDDEHQEEEEEDEKAYLCSGCGELFSGASYGCSRCNFFLHKECAE</sequence>
<dbReference type="Gene3D" id="3.30.60.20">
    <property type="match status" value="1"/>
</dbReference>
<proteinExistence type="predicted"/>
<evidence type="ECO:0000256" key="4">
    <source>
        <dbReference type="SAM" id="MobiDB-lite"/>
    </source>
</evidence>
<comment type="caution">
    <text evidence="6">The sequence shown here is derived from an EMBL/GenBank/DDBJ whole genome shotgun (WGS) entry which is preliminary data.</text>
</comment>
<dbReference type="AlphaFoldDB" id="A0AA88VUT6"/>
<evidence type="ECO:0000256" key="3">
    <source>
        <dbReference type="ARBA" id="ARBA00022833"/>
    </source>
</evidence>
<dbReference type="InterPro" id="IPR002219">
    <property type="entry name" value="PKC_DAG/PE"/>
</dbReference>
<evidence type="ECO:0000256" key="1">
    <source>
        <dbReference type="ARBA" id="ARBA00022723"/>
    </source>
</evidence>
<dbReference type="GO" id="GO:0046872">
    <property type="term" value="F:metal ion binding"/>
    <property type="evidence" value="ECO:0007669"/>
    <property type="project" value="UniProtKB-KW"/>
</dbReference>
<evidence type="ECO:0000313" key="7">
    <source>
        <dbReference type="Proteomes" id="UP001188597"/>
    </source>
</evidence>